<reference evidence="4 5" key="1">
    <citation type="submission" date="2021-03" db="EMBL/GenBank/DDBJ databases">
        <authorList>
            <person name="Peeters C."/>
        </authorList>
    </citation>
    <scope>NUCLEOTIDE SEQUENCE [LARGE SCALE GENOMIC DNA]</scope>
    <source>
        <strain evidence="4 5">LMG 26411</strain>
    </source>
</reference>
<dbReference type="PANTHER" id="PTHR22789:SF0">
    <property type="entry name" value="3-OXO-TETRONATE 4-PHOSPHATE DECARBOXYLASE-RELATED"/>
    <property type="match status" value="1"/>
</dbReference>
<evidence type="ECO:0000313" key="4">
    <source>
        <dbReference type="EMBL" id="CAG2142459.1"/>
    </source>
</evidence>
<dbReference type="SUPFAM" id="SSF53639">
    <property type="entry name" value="AraD/HMP-PK domain-like"/>
    <property type="match status" value="1"/>
</dbReference>
<dbReference type="PANTHER" id="PTHR22789">
    <property type="entry name" value="FUCULOSE PHOSPHATE ALDOLASE"/>
    <property type="match status" value="1"/>
</dbReference>
<dbReference type="SMART" id="SM01007">
    <property type="entry name" value="Aldolase_II"/>
    <property type="match status" value="1"/>
</dbReference>
<comment type="caution">
    <text evidence="4">The sequence shown here is derived from an EMBL/GenBank/DDBJ whole genome shotgun (WGS) entry which is preliminary data.</text>
</comment>
<dbReference type="InterPro" id="IPR001303">
    <property type="entry name" value="Aldolase_II/adducin_N"/>
</dbReference>
<organism evidence="4 5">
    <name type="scientific">Cupriavidus numazuensis</name>
    <dbReference type="NCBI Taxonomy" id="221992"/>
    <lineage>
        <taxon>Bacteria</taxon>
        <taxon>Pseudomonadati</taxon>
        <taxon>Pseudomonadota</taxon>
        <taxon>Betaproteobacteria</taxon>
        <taxon>Burkholderiales</taxon>
        <taxon>Burkholderiaceae</taxon>
        <taxon>Cupriavidus</taxon>
    </lineage>
</organism>
<dbReference type="InterPro" id="IPR050197">
    <property type="entry name" value="Aldolase_class_II_sugar_metab"/>
</dbReference>
<sequence>MDTNLIADLVDAGHILFNEGVLDAFGHVSTRHPDGDRFLLSRSMAPAQATASDILTFGLDGEPFDAGGRKVFLERYIHAAIYRARPEVQAVVHSHSPALIPFGVVRGATLRPICHMSGFLARGAPVFDIADAAGDATDMLIRDNALADALVRSLGNATVVLMRGHGVTVAAGSLRKAVYCAVYAQLNARLVLDAARLGGDIHYLSREEGLAAEAANDGQIGRAWELWRRAAEDATAAFRS</sequence>
<keyword evidence="1" id="KW-0479">Metal-binding</keyword>
<dbReference type="Gene3D" id="3.40.225.10">
    <property type="entry name" value="Class II aldolase/adducin N-terminal domain"/>
    <property type="match status" value="1"/>
</dbReference>
<evidence type="ECO:0000313" key="5">
    <source>
        <dbReference type="Proteomes" id="UP000672657"/>
    </source>
</evidence>
<gene>
    <name evidence="4" type="ORF">LMG26411_02216</name>
</gene>
<name>A0ABN7PZH8_9BURK</name>
<evidence type="ECO:0000256" key="2">
    <source>
        <dbReference type="ARBA" id="ARBA00023239"/>
    </source>
</evidence>
<dbReference type="InterPro" id="IPR036409">
    <property type="entry name" value="Aldolase_II/adducin_N_sf"/>
</dbReference>
<proteinExistence type="predicted"/>
<evidence type="ECO:0000259" key="3">
    <source>
        <dbReference type="SMART" id="SM01007"/>
    </source>
</evidence>
<feature type="domain" description="Class II aldolase/adducin N-terminal" evidence="3">
    <location>
        <begin position="7"/>
        <end position="192"/>
    </location>
</feature>
<keyword evidence="5" id="KW-1185">Reference proteome</keyword>
<keyword evidence="2 4" id="KW-0456">Lyase</keyword>
<dbReference type="RefSeq" id="WP_211953313.1">
    <property type="nucleotide sequence ID" value="NZ_CAJPVI010000011.1"/>
</dbReference>
<dbReference type="Proteomes" id="UP000672657">
    <property type="component" value="Unassembled WGS sequence"/>
</dbReference>
<evidence type="ECO:0000256" key="1">
    <source>
        <dbReference type="ARBA" id="ARBA00022723"/>
    </source>
</evidence>
<protein>
    <submittedName>
        <fullName evidence="4">3-hydroxy-2-methylpyridine-4,5-dicarboxylate 4-decarboxylase</fullName>
        <ecNumber evidence="4">4.1.1.51</ecNumber>
    </submittedName>
</protein>
<dbReference type="GO" id="GO:0047431">
    <property type="term" value="F:3-hydroxy-2-methylpyridine-4,5-dicarboxylate 4-decarboxylase activity"/>
    <property type="evidence" value="ECO:0007669"/>
    <property type="project" value="UniProtKB-EC"/>
</dbReference>
<dbReference type="EMBL" id="CAJPVI010000011">
    <property type="protein sequence ID" value="CAG2142459.1"/>
    <property type="molecule type" value="Genomic_DNA"/>
</dbReference>
<dbReference type="EC" id="4.1.1.51" evidence="4"/>
<accession>A0ABN7PZH8</accession>
<dbReference type="Pfam" id="PF00596">
    <property type="entry name" value="Aldolase_II"/>
    <property type="match status" value="1"/>
</dbReference>